<feature type="region of interest" description="Disordered" evidence="1">
    <location>
        <begin position="668"/>
        <end position="728"/>
    </location>
</feature>
<reference evidence="2 3" key="2">
    <citation type="journal article" date="2018" name="New Phytol.">
        <title>High intraspecific genome diversity in the model arbuscular mycorrhizal symbiont Rhizophagus irregularis.</title>
        <authorList>
            <person name="Chen E.C.H."/>
            <person name="Morin E."/>
            <person name="Beaudet D."/>
            <person name="Noel J."/>
            <person name="Yildirir G."/>
            <person name="Ndikumana S."/>
            <person name="Charron P."/>
            <person name="St-Onge C."/>
            <person name="Giorgi J."/>
            <person name="Kruger M."/>
            <person name="Marton T."/>
            <person name="Ropars J."/>
            <person name="Grigoriev I.V."/>
            <person name="Hainaut M."/>
            <person name="Henrissat B."/>
            <person name="Roux C."/>
            <person name="Martin F."/>
            <person name="Corradi N."/>
        </authorList>
    </citation>
    <scope>NUCLEOTIDE SEQUENCE [LARGE SCALE GENOMIC DNA]</scope>
    <source>
        <strain evidence="2 3">DAOM 197198</strain>
    </source>
</reference>
<dbReference type="AlphaFoldDB" id="A0A2P4P8R9"/>
<comment type="caution">
    <text evidence="2">The sequence shown here is derived from an EMBL/GenBank/DDBJ whole genome shotgun (WGS) entry which is preliminary data.</text>
</comment>
<evidence type="ECO:0000256" key="1">
    <source>
        <dbReference type="SAM" id="MobiDB-lite"/>
    </source>
</evidence>
<keyword evidence="3" id="KW-1185">Reference proteome</keyword>
<protein>
    <recommendedName>
        <fullName evidence="4">Zn-finger domain-containing protein</fullName>
    </recommendedName>
</protein>
<gene>
    <name evidence="2" type="ORF">GLOIN_2v1786143</name>
</gene>
<dbReference type="EMBL" id="AUPC02000325">
    <property type="protein sequence ID" value="POG61779.1"/>
    <property type="molecule type" value="Genomic_DNA"/>
</dbReference>
<name>A0A2P4P8R9_RHIID</name>
<proteinExistence type="predicted"/>
<evidence type="ECO:0000313" key="2">
    <source>
        <dbReference type="EMBL" id="POG61779.1"/>
    </source>
</evidence>
<evidence type="ECO:0000313" key="3">
    <source>
        <dbReference type="Proteomes" id="UP000018888"/>
    </source>
</evidence>
<dbReference type="VEuPathDB" id="FungiDB:RhiirFUN_007775"/>
<dbReference type="InterPro" id="IPR041078">
    <property type="entry name" value="Plavaka"/>
</dbReference>
<dbReference type="Pfam" id="PF18759">
    <property type="entry name" value="Plavaka"/>
    <property type="match status" value="1"/>
</dbReference>
<sequence length="742" mass="85612">MNIEHLLYLKTKILEYENEEYYLHHRPIFDAVKELLSNADILKHCQWDFLPEYIVNNDDGHHERVYGEQWSGMWWERIQNLLGTSVKKVLSIILYSDAITLDHLGKSSEHPVYLSLENIPNWRRNKCDAKALLGFLPKLKQIHNRKDNKKSFASAKRMLYQHCFDIMTKPIYEKLESGLDIVTDNQIIWAFPFLSEFIGDLPEDAALTLTYNSSICKRPCHICTITIDELNKPDLSHSQIELRTPNNMQFILDANICHEYSIHPTKNIFWKFRELNIYSAAVPDRMHHCDLGLFNYQVNFTLKYIQLHCGEEGIDEFNRRLAEIPHFSGLKSFKHGLGNIARFTAAEFRNMMKQLIFVIDGLIIAKYKSNLNQNQVKQCDKKLVDLFLSWNKMYIFSRKDTFTDSELNNFQEMITDWAKKFLALFAPIVDTEMRYPKLHNWCYHIVTSVREYGAINGFSTDTYESLHKYCVKIPYRMSNRRDAISQIVKMVRHDSILKYLQRITSPSPFIKHRHRSSSVLGGFEDSFVLSDFNKFVNEYKTKHFLAFEAEKAFDVLIDSLNQYFDMIQDITEDDVEATIIKWYTNAFIGGTDTIRAKSNYYNLPAFSSIAINMDEREAETYNTFNGLCFAKLLMLFSLKIPGHEDISTFTVIAVDSIVEQVHIIPQFGKSNDCTGGGDDDGGGGDDDDDDGDEDGGDDDEGNDDNDDDNIEGGGDDDVNDVGGDDDDIDVFTMHNNSCIVLS</sequence>
<accession>A0A2P4P8R9</accession>
<evidence type="ECO:0008006" key="4">
    <source>
        <dbReference type="Google" id="ProtNLM"/>
    </source>
</evidence>
<reference evidence="2 3" key="1">
    <citation type="journal article" date="2013" name="Proc. Natl. Acad. Sci. U.S.A.">
        <title>Genome of an arbuscular mycorrhizal fungus provides insight into the oldest plant symbiosis.</title>
        <authorList>
            <person name="Tisserant E."/>
            <person name="Malbreil M."/>
            <person name="Kuo A."/>
            <person name="Kohler A."/>
            <person name="Symeonidi A."/>
            <person name="Balestrini R."/>
            <person name="Charron P."/>
            <person name="Duensing N."/>
            <person name="Frei Dit Frey N."/>
            <person name="Gianinazzi-Pearson V."/>
            <person name="Gilbert L.B."/>
            <person name="Handa Y."/>
            <person name="Herr J.R."/>
            <person name="Hijri M."/>
            <person name="Koul R."/>
            <person name="Kawaguchi M."/>
            <person name="Krajinski F."/>
            <person name="Lammers P.J."/>
            <person name="Masclaux F.G."/>
            <person name="Murat C."/>
            <person name="Morin E."/>
            <person name="Ndikumana S."/>
            <person name="Pagni M."/>
            <person name="Petitpierre D."/>
            <person name="Requena N."/>
            <person name="Rosikiewicz P."/>
            <person name="Riley R."/>
            <person name="Saito K."/>
            <person name="San Clemente H."/>
            <person name="Shapiro H."/>
            <person name="van Tuinen D."/>
            <person name="Becard G."/>
            <person name="Bonfante P."/>
            <person name="Paszkowski U."/>
            <person name="Shachar-Hill Y.Y."/>
            <person name="Tuskan G.A."/>
            <person name="Young P.W."/>
            <person name="Sanders I.R."/>
            <person name="Henrissat B."/>
            <person name="Rensing S.A."/>
            <person name="Grigoriev I.V."/>
            <person name="Corradi N."/>
            <person name="Roux C."/>
            <person name="Martin F."/>
        </authorList>
    </citation>
    <scope>NUCLEOTIDE SEQUENCE [LARGE SCALE GENOMIC DNA]</scope>
    <source>
        <strain evidence="2 3">DAOM 197198</strain>
    </source>
</reference>
<dbReference type="InterPro" id="IPR016024">
    <property type="entry name" value="ARM-type_fold"/>
</dbReference>
<feature type="compositionally biased region" description="Acidic residues" evidence="1">
    <location>
        <begin position="677"/>
        <end position="728"/>
    </location>
</feature>
<organism evidence="2 3">
    <name type="scientific">Rhizophagus irregularis (strain DAOM 181602 / DAOM 197198 / MUCL 43194)</name>
    <name type="common">Arbuscular mycorrhizal fungus</name>
    <name type="synonym">Glomus intraradices</name>
    <dbReference type="NCBI Taxonomy" id="747089"/>
    <lineage>
        <taxon>Eukaryota</taxon>
        <taxon>Fungi</taxon>
        <taxon>Fungi incertae sedis</taxon>
        <taxon>Mucoromycota</taxon>
        <taxon>Glomeromycotina</taxon>
        <taxon>Glomeromycetes</taxon>
        <taxon>Glomerales</taxon>
        <taxon>Glomeraceae</taxon>
        <taxon>Rhizophagus</taxon>
    </lineage>
</organism>
<dbReference type="SUPFAM" id="SSF48371">
    <property type="entry name" value="ARM repeat"/>
    <property type="match status" value="1"/>
</dbReference>
<dbReference type="Proteomes" id="UP000018888">
    <property type="component" value="Unassembled WGS sequence"/>
</dbReference>